<evidence type="ECO:0000256" key="6">
    <source>
        <dbReference type="ARBA" id="ARBA00023136"/>
    </source>
</evidence>
<dbReference type="Gene3D" id="3.40.50.12580">
    <property type="match status" value="1"/>
</dbReference>
<dbReference type="Gene3D" id="3.40.50.11820">
    <property type="match status" value="1"/>
</dbReference>
<reference evidence="8" key="1">
    <citation type="submission" date="2023-01" db="EMBL/GenBank/DDBJ databases">
        <title>Human gut microbiome strain richness.</title>
        <authorList>
            <person name="Chen-Liaw A."/>
        </authorList>
    </citation>
    <scope>NUCLEOTIDE SEQUENCE</scope>
    <source>
        <strain evidence="8">1001283st1_G1_1001283B150217_161031</strain>
    </source>
</reference>
<evidence type="ECO:0000256" key="1">
    <source>
        <dbReference type="ARBA" id="ARBA00004202"/>
    </source>
</evidence>
<dbReference type="GO" id="GO:0019350">
    <property type="term" value="P:teichoic acid biosynthetic process"/>
    <property type="evidence" value="ECO:0007669"/>
    <property type="project" value="UniProtKB-KW"/>
</dbReference>
<dbReference type="Gene3D" id="3.40.50.2000">
    <property type="entry name" value="Glycogen Phosphorylase B"/>
    <property type="match status" value="2"/>
</dbReference>
<dbReference type="GO" id="GO:0005886">
    <property type="term" value="C:plasma membrane"/>
    <property type="evidence" value="ECO:0007669"/>
    <property type="project" value="UniProtKB-SubCell"/>
</dbReference>
<dbReference type="InterPro" id="IPR007554">
    <property type="entry name" value="Glycerophosphate_synth"/>
</dbReference>
<dbReference type="InterPro" id="IPR043149">
    <property type="entry name" value="TagF_N"/>
</dbReference>
<dbReference type="CDD" id="cd03811">
    <property type="entry name" value="GT4_GT28_WabH-like"/>
    <property type="match status" value="1"/>
</dbReference>
<accession>A0AAW6D2I8</accession>
<feature type="domain" description="Glycosyl transferase family 1" evidence="7">
    <location>
        <begin position="639"/>
        <end position="771"/>
    </location>
</feature>
<dbReference type="GO" id="GO:0047355">
    <property type="term" value="F:CDP-glycerol glycerophosphotransferase activity"/>
    <property type="evidence" value="ECO:0007669"/>
    <property type="project" value="InterPro"/>
</dbReference>
<dbReference type="EMBL" id="JAQLXW010000017">
    <property type="protein sequence ID" value="MDB8004619.1"/>
    <property type="molecule type" value="Genomic_DNA"/>
</dbReference>
<evidence type="ECO:0000256" key="5">
    <source>
        <dbReference type="ARBA" id="ARBA00022944"/>
    </source>
</evidence>
<comment type="caution">
    <text evidence="8">The sequence shown here is derived from an EMBL/GenBank/DDBJ whole genome shotgun (WGS) entry which is preliminary data.</text>
</comment>
<evidence type="ECO:0000313" key="8">
    <source>
        <dbReference type="EMBL" id="MDB8004619.1"/>
    </source>
</evidence>
<evidence type="ECO:0000259" key="7">
    <source>
        <dbReference type="Pfam" id="PF00534"/>
    </source>
</evidence>
<dbReference type="Pfam" id="PF00534">
    <property type="entry name" value="Glycos_transf_1"/>
    <property type="match status" value="1"/>
</dbReference>
<dbReference type="AlphaFoldDB" id="A0AAW6D2I8"/>
<protein>
    <submittedName>
        <fullName evidence="8">Glycosyltransferase</fullName>
    </submittedName>
</protein>
<sequence>MSNPFTYANKVRKKFKDPYWVAKNKYITYYEQLPIDEKVILLESQTATKISGNLFYILKYLLTDEKYAGYTVYLSSWGRYVKSITAILEHYGFENVNIVVYASDDYMRLLASAKYLINDATFPNYWIKKEGQVYINTWHGTPLKAMGRKVHNDVFFGNVQKNLVNADYLLYPNIFTKDVMIRDYMLENISSNSYILCGYPRNTVFFDRDAEKKIREELEITDKKIYAYMPTWRGTVDKVGVSKNDAYLMYYLCELDKRLTDDEIFYINIHPMAMHAKNTAEVSKLKHIKNFPAEYETYDFLNIADVLVTDYSSVFFDYACTRKKVVLFPYDKDEYLCDRGMYMDMDDLPFPQVFDLDALVDELRSEKNYDDTEFVKTYCTWDSSNATAQLCDRTILGIDTGLTVGPVTGNGKENVLIYAGNLDKNGITTSLRSLMKNIDLDKRNYYISFCQGKAKRHGEQLATFSDKVNFFAVAEYFNLTAANKTVNKLYKEHLVSTNQYIKSLGKRIEQNFLRSYGNAKFDRVIQFCGYEDEMILLYSQFKGQKTIWVHNDMLAEIKTRSNQRKDLLEYAYHTYDNVVAVTDDIVAPTQILAGKDKKINIVKNTIDYKTILTNSEQPIALDPTTKCSVEPEKFYEIMQSDAKKFINVGRYSPEKGHDRLIDAFYKLWQKDNSIYLIIMGGNSRAKKYEELIEKVNGMGLSENVILLLSVSNPYPIIKACDGFILSSLYEGFGLVLAEADILGLPIVSTDITGPRTFMHKYGGTLIENSDDGVYNGLQILYSGEVKPLNVDYEAYNQECVAEFEKLFE</sequence>
<proteinExistence type="inferred from homology"/>
<dbReference type="InterPro" id="IPR001296">
    <property type="entry name" value="Glyco_trans_1"/>
</dbReference>
<dbReference type="Proteomes" id="UP001210809">
    <property type="component" value="Unassembled WGS sequence"/>
</dbReference>
<dbReference type="InterPro" id="IPR051612">
    <property type="entry name" value="Teichoic_Acid_Biosynth"/>
</dbReference>
<comment type="subcellular location">
    <subcellularLocation>
        <location evidence="1">Cell membrane</location>
        <topology evidence="1">Peripheral membrane protein</topology>
    </subcellularLocation>
</comment>
<keyword evidence="6" id="KW-0472">Membrane</keyword>
<name>A0AAW6D2I8_9FIRM</name>
<keyword evidence="5" id="KW-0777">Teichoic acid biosynthesis</keyword>
<dbReference type="InterPro" id="IPR043148">
    <property type="entry name" value="TagF_C"/>
</dbReference>
<gene>
    <name evidence="8" type="ORF">PNE09_11165</name>
</gene>
<dbReference type="PANTHER" id="PTHR37316">
    <property type="entry name" value="TEICHOIC ACID GLYCEROL-PHOSPHATE PRIMASE"/>
    <property type="match status" value="1"/>
</dbReference>
<dbReference type="SUPFAM" id="SSF53756">
    <property type="entry name" value="UDP-Glycosyltransferase/glycogen phosphorylase"/>
    <property type="match status" value="2"/>
</dbReference>
<dbReference type="GO" id="GO:0016757">
    <property type="term" value="F:glycosyltransferase activity"/>
    <property type="evidence" value="ECO:0007669"/>
    <property type="project" value="InterPro"/>
</dbReference>
<keyword evidence="4" id="KW-0808">Transferase</keyword>
<dbReference type="Pfam" id="PF04464">
    <property type="entry name" value="Glyphos_transf"/>
    <property type="match status" value="1"/>
</dbReference>
<dbReference type="PANTHER" id="PTHR37316:SF3">
    <property type="entry name" value="TEICHOIC ACID GLYCEROL-PHOSPHATE TRANSFERASE"/>
    <property type="match status" value="1"/>
</dbReference>
<evidence type="ECO:0000256" key="4">
    <source>
        <dbReference type="ARBA" id="ARBA00022679"/>
    </source>
</evidence>
<evidence type="ECO:0000256" key="2">
    <source>
        <dbReference type="ARBA" id="ARBA00010488"/>
    </source>
</evidence>
<evidence type="ECO:0000256" key="3">
    <source>
        <dbReference type="ARBA" id="ARBA00022475"/>
    </source>
</evidence>
<evidence type="ECO:0000313" key="9">
    <source>
        <dbReference type="Proteomes" id="UP001210809"/>
    </source>
</evidence>
<keyword evidence="3" id="KW-1003">Cell membrane</keyword>
<comment type="similarity">
    <text evidence="2">Belongs to the CDP-glycerol glycerophosphotransferase family.</text>
</comment>
<organism evidence="8 9">
    <name type="scientific">[Eubacterium] siraeum</name>
    <dbReference type="NCBI Taxonomy" id="39492"/>
    <lineage>
        <taxon>Bacteria</taxon>
        <taxon>Bacillati</taxon>
        <taxon>Bacillota</taxon>
        <taxon>Clostridia</taxon>
        <taxon>Eubacteriales</taxon>
        <taxon>Oscillospiraceae</taxon>
        <taxon>Oscillospiraceae incertae sedis</taxon>
    </lineage>
</organism>